<protein>
    <submittedName>
        <fullName evidence="1">Uncharacterized protein</fullName>
    </submittedName>
</protein>
<dbReference type="InParanoid" id="K1PHS3"/>
<accession>K1PHS3</accession>
<evidence type="ECO:0000313" key="1">
    <source>
        <dbReference type="EMBL" id="EKC18469.1"/>
    </source>
</evidence>
<proteinExistence type="predicted"/>
<gene>
    <name evidence="1" type="ORF">CGI_10012367</name>
</gene>
<dbReference type="AlphaFoldDB" id="K1PHS3"/>
<reference evidence="1" key="1">
    <citation type="journal article" date="2012" name="Nature">
        <title>The oyster genome reveals stress adaptation and complexity of shell formation.</title>
        <authorList>
            <person name="Zhang G."/>
            <person name="Fang X."/>
            <person name="Guo X."/>
            <person name="Li L."/>
            <person name="Luo R."/>
            <person name="Xu F."/>
            <person name="Yang P."/>
            <person name="Zhang L."/>
            <person name="Wang X."/>
            <person name="Qi H."/>
            <person name="Xiong Z."/>
            <person name="Que H."/>
            <person name="Xie Y."/>
            <person name="Holland P.W."/>
            <person name="Paps J."/>
            <person name="Zhu Y."/>
            <person name="Wu F."/>
            <person name="Chen Y."/>
            <person name="Wang J."/>
            <person name="Peng C."/>
            <person name="Meng J."/>
            <person name="Yang L."/>
            <person name="Liu J."/>
            <person name="Wen B."/>
            <person name="Zhang N."/>
            <person name="Huang Z."/>
            <person name="Zhu Q."/>
            <person name="Feng Y."/>
            <person name="Mount A."/>
            <person name="Hedgecock D."/>
            <person name="Xu Z."/>
            <person name="Liu Y."/>
            <person name="Domazet-Loso T."/>
            <person name="Du Y."/>
            <person name="Sun X."/>
            <person name="Zhang S."/>
            <person name="Liu B."/>
            <person name="Cheng P."/>
            <person name="Jiang X."/>
            <person name="Li J."/>
            <person name="Fan D."/>
            <person name="Wang W."/>
            <person name="Fu W."/>
            <person name="Wang T."/>
            <person name="Wang B."/>
            <person name="Zhang J."/>
            <person name="Peng Z."/>
            <person name="Li Y."/>
            <person name="Li N."/>
            <person name="Wang J."/>
            <person name="Chen M."/>
            <person name="He Y."/>
            <person name="Tan F."/>
            <person name="Song X."/>
            <person name="Zheng Q."/>
            <person name="Huang R."/>
            <person name="Yang H."/>
            <person name="Du X."/>
            <person name="Chen L."/>
            <person name="Yang M."/>
            <person name="Gaffney P.M."/>
            <person name="Wang S."/>
            <person name="Luo L."/>
            <person name="She Z."/>
            <person name="Ming Y."/>
            <person name="Huang W."/>
            <person name="Zhang S."/>
            <person name="Huang B."/>
            <person name="Zhang Y."/>
            <person name="Qu T."/>
            <person name="Ni P."/>
            <person name="Miao G."/>
            <person name="Wang J."/>
            <person name="Wang Q."/>
            <person name="Steinberg C.E."/>
            <person name="Wang H."/>
            <person name="Li N."/>
            <person name="Qian L."/>
            <person name="Zhang G."/>
            <person name="Li Y."/>
            <person name="Yang H."/>
            <person name="Liu X."/>
            <person name="Wang J."/>
            <person name="Yin Y."/>
            <person name="Wang J."/>
        </authorList>
    </citation>
    <scope>NUCLEOTIDE SEQUENCE [LARGE SCALE GENOMIC DNA]</scope>
    <source>
        <strain evidence="1">05x7-T-G4-1.051#20</strain>
    </source>
</reference>
<name>K1PHS3_MAGGI</name>
<organism evidence="1">
    <name type="scientific">Magallana gigas</name>
    <name type="common">Pacific oyster</name>
    <name type="synonym">Crassostrea gigas</name>
    <dbReference type="NCBI Taxonomy" id="29159"/>
    <lineage>
        <taxon>Eukaryota</taxon>
        <taxon>Metazoa</taxon>
        <taxon>Spiralia</taxon>
        <taxon>Lophotrochozoa</taxon>
        <taxon>Mollusca</taxon>
        <taxon>Bivalvia</taxon>
        <taxon>Autobranchia</taxon>
        <taxon>Pteriomorphia</taxon>
        <taxon>Ostreida</taxon>
        <taxon>Ostreoidea</taxon>
        <taxon>Ostreidae</taxon>
        <taxon>Magallana</taxon>
    </lineage>
</organism>
<sequence length="163" mass="18778">MEKDAVEMMLEGKTNWFLPFNMLPSEANKAVFQRIGEDYVRNMHSYPENQPKQEDDTQQAFHIGKSEEKGTTSSCALGSCFKRSILQRPYQLSCHALLRSNAPYPVGFFNQVPWKSEYHLLTSHIRRVLFIVIGETGKSVENYVFNYAGTRSTKNVSHHATKW</sequence>
<dbReference type="HOGENOM" id="CLU_1628652_0_0_1"/>
<dbReference type="EMBL" id="JH817765">
    <property type="protein sequence ID" value="EKC18469.1"/>
    <property type="molecule type" value="Genomic_DNA"/>
</dbReference>